<name>A0ABR1XEM5_9PEZI</name>
<gene>
    <name evidence="3" type="ORF">PG997_001744</name>
</gene>
<dbReference type="InterPro" id="IPR002818">
    <property type="entry name" value="DJ-1/PfpI"/>
</dbReference>
<evidence type="ECO:0000313" key="3">
    <source>
        <dbReference type="EMBL" id="KAK8095059.1"/>
    </source>
</evidence>
<dbReference type="Gene3D" id="3.40.50.880">
    <property type="match status" value="1"/>
</dbReference>
<keyword evidence="1" id="KW-0732">Signal</keyword>
<dbReference type="CDD" id="cd03139">
    <property type="entry name" value="GATase1_PfpI_2"/>
    <property type="match status" value="1"/>
</dbReference>
<dbReference type="PANTHER" id="PTHR43130">
    <property type="entry name" value="ARAC-FAMILY TRANSCRIPTIONAL REGULATOR"/>
    <property type="match status" value="1"/>
</dbReference>
<dbReference type="EMBL" id="JAQQWN010000002">
    <property type="protein sequence ID" value="KAK8095059.1"/>
    <property type="molecule type" value="Genomic_DNA"/>
</dbReference>
<reference evidence="3 4" key="1">
    <citation type="submission" date="2023-01" db="EMBL/GenBank/DDBJ databases">
        <title>Analysis of 21 Apiospora genomes using comparative genomics revels a genus with tremendous synthesis potential of carbohydrate active enzymes and secondary metabolites.</title>
        <authorList>
            <person name="Sorensen T."/>
        </authorList>
    </citation>
    <scope>NUCLEOTIDE SEQUENCE [LARGE SCALE GENOMIC DNA]</scope>
    <source>
        <strain evidence="3 4">CBS 114990</strain>
    </source>
</reference>
<organism evidence="3 4">
    <name type="scientific">Apiospora hydei</name>
    <dbReference type="NCBI Taxonomy" id="1337664"/>
    <lineage>
        <taxon>Eukaryota</taxon>
        <taxon>Fungi</taxon>
        <taxon>Dikarya</taxon>
        <taxon>Ascomycota</taxon>
        <taxon>Pezizomycotina</taxon>
        <taxon>Sordariomycetes</taxon>
        <taxon>Xylariomycetidae</taxon>
        <taxon>Amphisphaeriales</taxon>
        <taxon>Apiosporaceae</taxon>
        <taxon>Apiospora</taxon>
    </lineage>
</organism>
<dbReference type="SUPFAM" id="SSF52317">
    <property type="entry name" value="Class I glutamine amidotransferase-like"/>
    <property type="match status" value="1"/>
</dbReference>
<dbReference type="Proteomes" id="UP001433268">
    <property type="component" value="Unassembled WGS sequence"/>
</dbReference>
<keyword evidence="4" id="KW-1185">Reference proteome</keyword>
<protein>
    <recommendedName>
        <fullName evidence="2">DJ-1/PfpI domain-containing protein</fullName>
    </recommendedName>
</protein>
<dbReference type="GeneID" id="92039119"/>
<dbReference type="RefSeq" id="XP_066675832.1">
    <property type="nucleotide sequence ID" value="XM_066806059.1"/>
</dbReference>
<dbReference type="PANTHER" id="PTHR43130:SF15">
    <property type="entry name" value="THIJ_PFPI FAMILY PROTEIN (AFU_ORTHOLOGUE AFUA_5G14240)"/>
    <property type="match status" value="1"/>
</dbReference>
<comment type="caution">
    <text evidence="3">The sequence shown here is derived from an EMBL/GenBank/DDBJ whole genome shotgun (WGS) entry which is preliminary data.</text>
</comment>
<feature type="signal peptide" evidence="1">
    <location>
        <begin position="1"/>
        <end position="24"/>
    </location>
</feature>
<sequence>MQFSKGVSPKFALVAMTMLPAVAGQNLTSEQEFNAKRTTSFGVVLFPGFEPLDVYGPMEILIQLSAKVKMTVAFISFETGPVNSRYTPHGQPPTDFGYMLGTSTTATHTFADAPALDVILVPGGTGTRTLVKRDPDDHRSREIEDFLRRRADQADYILGVCTGSVLLARAGLLAGRRATTNKAAWSWVTGVGSAVGASSDSNNIAWVPSARWTVDGKVWTSSGVAAGMDMMYAFARHAYGPELANAAVNAAEYAPHQDPDWDPFSVVYEVPGADASRSLTSCVAPAGF</sequence>
<feature type="chain" id="PRO_5045597013" description="DJ-1/PfpI domain-containing protein" evidence="1">
    <location>
        <begin position="25"/>
        <end position="288"/>
    </location>
</feature>
<feature type="domain" description="DJ-1/PfpI" evidence="2">
    <location>
        <begin position="43"/>
        <end position="234"/>
    </location>
</feature>
<proteinExistence type="predicted"/>
<dbReference type="InterPro" id="IPR029062">
    <property type="entry name" value="Class_I_gatase-like"/>
</dbReference>
<accession>A0ABR1XEM5</accession>
<evidence type="ECO:0000259" key="2">
    <source>
        <dbReference type="Pfam" id="PF01965"/>
    </source>
</evidence>
<dbReference type="Pfam" id="PF01965">
    <property type="entry name" value="DJ-1_PfpI"/>
    <property type="match status" value="1"/>
</dbReference>
<evidence type="ECO:0000256" key="1">
    <source>
        <dbReference type="SAM" id="SignalP"/>
    </source>
</evidence>
<evidence type="ECO:0000313" key="4">
    <source>
        <dbReference type="Proteomes" id="UP001433268"/>
    </source>
</evidence>
<dbReference type="InterPro" id="IPR052158">
    <property type="entry name" value="INH-QAR"/>
</dbReference>